<evidence type="ECO:0000256" key="1">
    <source>
        <dbReference type="ARBA" id="ARBA00022617"/>
    </source>
</evidence>
<evidence type="ECO:0000313" key="6">
    <source>
        <dbReference type="EMBL" id="MBK6007319.1"/>
    </source>
</evidence>
<dbReference type="Gene3D" id="1.10.760.10">
    <property type="entry name" value="Cytochrome c-like domain"/>
    <property type="match status" value="1"/>
</dbReference>
<reference evidence="6" key="2">
    <citation type="submission" date="2021-01" db="EMBL/GenBank/DDBJ databases">
        <authorList>
            <person name="Kang M."/>
        </authorList>
    </citation>
    <scope>NUCLEOTIDE SEQUENCE</scope>
    <source>
        <strain evidence="6">KACC 17527</strain>
    </source>
</reference>
<dbReference type="Pfam" id="PF00034">
    <property type="entry name" value="Cytochrom_C"/>
    <property type="match status" value="1"/>
</dbReference>
<evidence type="ECO:0000313" key="7">
    <source>
        <dbReference type="Proteomes" id="UP000630528"/>
    </source>
</evidence>
<gene>
    <name evidence="6" type="ORF">JJB11_14555</name>
</gene>
<organism evidence="6 7">
    <name type="scientific">Ramlibacter ginsenosidimutans</name>
    <dbReference type="NCBI Taxonomy" id="502333"/>
    <lineage>
        <taxon>Bacteria</taxon>
        <taxon>Pseudomonadati</taxon>
        <taxon>Pseudomonadota</taxon>
        <taxon>Betaproteobacteria</taxon>
        <taxon>Burkholderiales</taxon>
        <taxon>Comamonadaceae</taxon>
        <taxon>Ramlibacter</taxon>
    </lineage>
</organism>
<dbReference type="GO" id="GO:0020037">
    <property type="term" value="F:heme binding"/>
    <property type="evidence" value="ECO:0007669"/>
    <property type="project" value="InterPro"/>
</dbReference>
<feature type="domain" description="Cytochrome c" evidence="5">
    <location>
        <begin position="4"/>
        <end position="95"/>
    </location>
</feature>
<dbReference type="SUPFAM" id="SSF46626">
    <property type="entry name" value="Cytochrome c"/>
    <property type="match status" value="1"/>
</dbReference>
<dbReference type="InterPro" id="IPR036909">
    <property type="entry name" value="Cyt_c-like_dom_sf"/>
</dbReference>
<dbReference type="InterPro" id="IPR009056">
    <property type="entry name" value="Cyt_c-like_dom"/>
</dbReference>
<name>A0A934TTL6_9BURK</name>
<dbReference type="PROSITE" id="PS51007">
    <property type="entry name" value="CYTC"/>
    <property type="match status" value="1"/>
</dbReference>
<dbReference type="EMBL" id="JAEPWM010000005">
    <property type="protein sequence ID" value="MBK6007319.1"/>
    <property type="molecule type" value="Genomic_DNA"/>
</dbReference>
<proteinExistence type="predicted"/>
<keyword evidence="3 4" id="KW-0408">Iron</keyword>
<protein>
    <submittedName>
        <fullName evidence="6">C-type cytochrome</fullName>
    </submittedName>
</protein>
<evidence type="ECO:0000256" key="2">
    <source>
        <dbReference type="ARBA" id="ARBA00022723"/>
    </source>
</evidence>
<dbReference type="GO" id="GO:0009055">
    <property type="term" value="F:electron transfer activity"/>
    <property type="evidence" value="ECO:0007669"/>
    <property type="project" value="InterPro"/>
</dbReference>
<dbReference type="Proteomes" id="UP000630528">
    <property type="component" value="Unassembled WGS sequence"/>
</dbReference>
<evidence type="ECO:0000256" key="4">
    <source>
        <dbReference type="PROSITE-ProRule" id="PRU00433"/>
    </source>
</evidence>
<keyword evidence="1 4" id="KW-0349">Heme</keyword>
<comment type="caution">
    <text evidence="6">The sequence shown here is derived from an EMBL/GenBank/DDBJ whole genome shotgun (WGS) entry which is preliminary data.</text>
</comment>
<evidence type="ECO:0000259" key="5">
    <source>
        <dbReference type="PROSITE" id="PS51007"/>
    </source>
</evidence>
<dbReference type="GO" id="GO:0046872">
    <property type="term" value="F:metal ion binding"/>
    <property type="evidence" value="ECO:0007669"/>
    <property type="project" value="UniProtKB-KW"/>
</dbReference>
<keyword evidence="2 4" id="KW-0479">Metal-binding</keyword>
<reference evidence="6" key="1">
    <citation type="journal article" date="2012" name="J. Microbiol. Biotechnol.">
        <title>Ramlibacter ginsenosidimutans sp. nov., with ginsenoside-converting activity.</title>
        <authorList>
            <person name="Wang L."/>
            <person name="An D.S."/>
            <person name="Kim S.G."/>
            <person name="Jin F.X."/>
            <person name="Kim S.C."/>
            <person name="Lee S.T."/>
            <person name="Im W.T."/>
        </authorList>
    </citation>
    <scope>NUCLEOTIDE SEQUENCE</scope>
    <source>
        <strain evidence="6">KACC 17527</strain>
    </source>
</reference>
<evidence type="ECO:0000256" key="3">
    <source>
        <dbReference type="ARBA" id="ARBA00023004"/>
    </source>
</evidence>
<dbReference type="AlphaFoldDB" id="A0A934TTL6"/>
<accession>A0A934TTL6</accession>
<sequence>MPGGDPQRGQALISRMGCAGCHTIPGIAGADGNVGPPLTRIGDRIFIAGVLRNTPENMVHWVQHPQSVVPGNAMPEMGITEAQARDIASYLYTLR</sequence>
<keyword evidence="7" id="KW-1185">Reference proteome</keyword>